<dbReference type="HOGENOM" id="CLU_951727_0_0_1"/>
<sequence>MEAYDFSFHNQQTHNGHPCSNPTPSLFLSPSLQPNPGPLPVAEPLHVEHLPLSDLLKNHEVLEMFNSWKEANKQVMKAQEYERELHSQNSRLEKEVQRLRGELQGLRTGLRVGPRLSDTRSNSVSPSDSVSQVGSRSTFNPVQRAFSQPSVRPPHYSHKILWTLEDCQGDPHNVVTESNKSRPAMEKAVRHEDGTLINVGEWRAIKANARAIASRDLLPLLLLRDTLFSTKKKTKTFFTKYYLKHWTDAVLKLEEQEPLLALCAAHWKAEHVLNIILTGSSESNPQASTRRED</sequence>
<evidence type="ECO:0000313" key="3">
    <source>
        <dbReference type="EMBL" id="KIJ89406.1"/>
    </source>
</evidence>
<dbReference type="STRING" id="1095629.A0A0C9WVY3"/>
<keyword evidence="4" id="KW-1185">Reference proteome</keyword>
<gene>
    <name evidence="3" type="ORF">K443DRAFT_16162</name>
</gene>
<name>A0A0C9WVY3_9AGAR</name>
<reference evidence="4" key="2">
    <citation type="submission" date="2015-01" db="EMBL/GenBank/DDBJ databases">
        <title>Evolutionary Origins and Diversification of the Mycorrhizal Mutualists.</title>
        <authorList>
            <consortium name="DOE Joint Genome Institute"/>
            <consortium name="Mycorrhizal Genomics Consortium"/>
            <person name="Kohler A."/>
            <person name="Kuo A."/>
            <person name="Nagy L.G."/>
            <person name="Floudas D."/>
            <person name="Copeland A."/>
            <person name="Barry K.W."/>
            <person name="Cichocki N."/>
            <person name="Veneault-Fourrey C."/>
            <person name="LaButti K."/>
            <person name="Lindquist E.A."/>
            <person name="Lipzen A."/>
            <person name="Lundell T."/>
            <person name="Morin E."/>
            <person name="Murat C."/>
            <person name="Riley R."/>
            <person name="Ohm R."/>
            <person name="Sun H."/>
            <person name="Tunlid A."/>
            <person name="Henrissat B."/>
            <person name="Grigoriev I.V."/>
            <person name="Hibbett D.S."/>
            <person name="Martin F."/>
        </authorList>
    </citation>
    <scope>NUCLEOTIDE SEQUENCE [LARGE SCALE GENOMIC DNA]</scope>
    <source>
        <strain evidence="4">LaAM-08-1</strain>
    </source>
</reference>
<accession>A0A0C9WVY3</accession>
<feature type="region of interest" description="Disordered" evidence="2">
    <location>
        <begin position="1"/>
        <end position="20"/>
    </location>
</feature>
<feature type="non-terminal residue" evidence="3">
    <location>
        <position position="1"/>
    </location>
</feature>
<dbReference type="EMBL" id="KN839773">
    <property type="protein sequence ID" value="KIJ89406.1"/>
    <property type="molecule type" value="Genomic_DNA"/>
</dbReference>
<evidence type="ECO:0000313" key="4">
    <source>
        <dbReference type="Proteomes" id="UP000054477"/>
    </source>
</evidence>
<feature type="coiled-coil region" evidence="1">
    <location>
        <begin position="78"/>
        <end position="109"/>
    </location>
</feature>
<proteinExistence type="predicted"/>
<feature type="region of interest" description="Disordered" evidence="2">
    <location>
        <begin position="112"/>
        <end position="138"/>
    </location>
</feature>
<feature type="compositionally biased region" description="Low complexity" evidence="2">
    <location>
        <begin position="119"/>
        <end position="138"/>
    </location>
</feature>
<evidence type="ECO:0000256" key="1">
    <source>
        <dbReference type="SAM" id="Coils"/>
    </source>
</evidence>
<reference evidence="3 4" key="1">
    <citation type="submission" date="2014-04" db="EMBL/GenBank/DDBJ databases">
        <authorList>
            <consortium name="DOE Joint Genome Institute"/>
            <person name="Kuo A."/>
            <person name="Kohler A."/>
            <person name="Nagy L.G."/>
            <person name="Floudas D."/>
            <person name="Copeland A."/>
            <person name="Barry K.W."/>
            <person name="Cichocki N."/>
            <person name="Veneault-Fourrey C."/>
            <person name="LaButti K."/>
            <person name="Lindquist E.A."/>
            <person name="Lipzen A."/>
            <person name="Lundell T."/>
            <person name="Morin E."/>
            <person name="Murat C."/>
            <person name="Sun H."/>
            <person name="Tunlid A."/>
            <person name="Henrissat B."/>
            <person name="Grigoriev I.V."/>
            <person name="Hibbett D.S."/>
            <person name="Martin F."/>
            <person name="Nordberg H.P."/>
            <person name="Cantor M.N."/>
            <person name="Hua S.X."/>
        </authorList>
    </citation>
    <scope>NUCLEOTIDE SEQUENCE [LARGE SCALE GENOMIC DNA]</scope>
    <source>
        <strain evidence="3 4">LaAM-08-1</strain>
    </source>
</reference>
<dbReference type="OrthoDB" id="3227833at2759"/>
<dbReference type="Proteomes" id="UP000054477">
    <property type="component" value="Unassembled WGS sequence"/>
</dbReference>
<keyword evidence="1" id="KW-0175">Coiled coil</keyword>
<evidence type="ECO:0000256" key="2">
    <source>
        <dbReference type="SAM" id="MobiDB-lite"/>
    </source>
</evidence>
<feature type="compositionally biased region" description="Polar residues" evidence="2">
    <location>
        <begin position="8"/>
        <end position="20"/>
    </location>
</feature>
<dbReference type="AlphaFoldDB" id="A0A0C9WVY3"/>
<protein>
    <submittedName>
        <fullName evidence="3">Uncharacterized protein</fullName>
    </submittedName>
</protein>
<organism evidence="3 4">
    <name type="scientific">Laccaria amethystina LaAM-08-1</name>
    <dbReference type="NCBI Taxonomy" id="1095629"/>
    <lineage>
        <taxon>Eukaryota</taxon>
        <taxon>Fungi</taxon>
        <taxon>Dikarya</taxon>
        <taxon>Basidiomycota</taxon>
        <taxon>Agaricomycotina</taxon>
        <taxon>Agaricomycetes</taxon>
        <taxon>Agaricomycetidae</taxon>
        <taxon>Agaricales</taxon>
        <taxon>Agaricineae</taxon>
        <taxon>Hydnangiaceae</taxon>
        <taxon>Laccaria</taxon>
    </lineage>
</organism>